<accession>A0A2K4ZH85</accession>
<sequence>MKSKTLRITYTAALTALLVVIQAVTAGLGNTIVTGTLVNAVLIIAAVTGGLWSGVFAAVVSPVMAKLLGIGPLWSLIPFIAAGNISLVTAWHFLGRLRGISLYAARTAAVIGAAAVKFLVLYLGIVKIAVPLLLKLPEPQATVISGMFSVPQLVTALLGGIVALPVLISLKKAGQG</sequence>
<dbReference type="AlphaFoldDB" id="A0A2K4ZH85"/>
<feature type="transmembrane region" description="Helical" evidence="1">
    <location>
        <begin position="150"/>
        <end position="170"/>
    </location>
</feature>
<evidence type="ECO:0000256" key="1">
    <source>
        <dbReference type="SAM" id="Phobius"/>
    </source>
</evidence>
<evidence type="ECO:0000313" key="3">
    <source>
        <dbReference type="Proteomes" id="UP000236311"/>
    </source>
</evidence>
<keyword evidence="1" id="KW-0812">Transmembrane</keyword>
<evidence type="ECO:0008006" key="4">
    <source>
        <dbReference type="Google" id="ProtNLM"/>
    </source>
</evidence>
<feature type="transmembrane region" description="Helical" evidence="1">
    <location>
        <begin position="40"/>
        <end position="61"/>
    </location>
</feature>
<name>A0A2K4ZH85_9FIRM</name>
<keyword evidence="1" id="KW-0472">Membrane</keyword>
<feature type="transmembrane region" description="Helical" evidence="1">
    <location>
        <begin position="73"/>
        <end position="95"/>
    </location>
</feature>
<dbReference type="Proteomes" id="UP000236311">
    <property type="component" value="Unassembled WGS sequence"/>
</dbReference>
<protein>
    <recommendedName>
        <fullName evidence="4">ECF transporter S component</fullName>
    </recommendedName>
</protein>
<reference evidence="2 3" key="1">
    <citation type="submission" date="2018-01" db="EMBL/GenBank/DDBJ databases">
        <authorList>
            <person name="Gaut B.S."/>
            <person name="Morton B.R."/>
            <person name="Clegg M.T."/>
            <person name="Duvall M.R."/>
        </authorList>
    </citation>
    <scope>NUCLEOTIDE SEQUENCE [LARGE SCALE GENOMIC DNA]</scope>
    <source>
        <strain evidence="2">GP69</strain>
    </source>
</reference>
<gene>
    <name evidence="2" type="ORF">AMURIS_02550</name>
</gene>
<dbReference type="OrthoDB" id="9809154at2"/>
<feature type="transmembrane region" description="Helical" evidence="1">
    <location>
        <begin position="107"/>
        <end position="130"/>
    </location>
</feature>
<evidence type="ECO:0000313" key="2">
    <source>
        <dbReference type="EMBL" id="SOY29829.1"/>
    </source>
</evidence>
<keyword evidence="3" id="KW-1185">Reference proteome</keyword>
<organism evidence="2 3">
    <name type="scientific">Acetatifactor muris</name>
    <dbReference type="NCBI Taxonomy" id="879566"/>
    <lineage>
        <taxon>Bacteria</taxon>
        <taxon>Bacillati</taxon>
        <taxon>Bacillota</taxon>
        <taxon>Clostridia</taxon>
        <taxon>Lachnospirales</taxon>
        <taxon>Lachnospiraceae</taxon>
        <taxon>Acetatifactor</taxon>
    </lineage>
</organism>
<keyword evidence="1" id="KW-1133">Transmembrane helix</keyword>
<dbReference type="RefSeq" id="WP_103239912.1">
    <property type="nucleotide sequence ID" value="NZ_JANJZD010000011.1"/>
</dbReference>
<dbReference type="Gene3D" id="1.10.1760.20">
    <property type="match status" value="1"/>
</dbReference>
<dbReference type="EMBL" id="OFSM01000012">
    <property type="protein sequence ID" value="SOY29829.1"/>
    <property type="molecule type" value="Genomic_DNA"/>
</dbReference>
<proteinExistence type="predicted"/>
<feature type="transmembrane region" description="Helical" evidence="1">
    <location>
        <begin position="12"/>
        <end position="33"/>
    </location>
</feature>